<dbReference type="PANTHER" id="PTHR43673">
    <property type="entry name" value="NAD(P)H NITROREDUCTASE YDGI-RELATED"/>
    <property type="match status" value="1"/>
</dbReference>
<feature type="domain" description="Nitroreductase" evidence="3">
    <location>
        <begin position="15"/>
        <end position="162"/>
    </location>
</feature>
<dbReference type="SUPFAM" id="SSF55469">
    <property type="entry name" value="FMN-dependent nitroreductase-like"/>
    <property type="match status" value="1"/>
</dbReference>
<comment type="similarity">
    <text evidence="1">Belongs to the nitroreductase family.</text>
</comment>
<dbReference type="EMBL" id="CP134501">
    <property type="protein sequence ID" value="WNF32618.1"/>
    <property type="molecule type" value="Genomic_DNA"/>
</dbReference>
<dbReference type="InterPro" id="IPR029479">
    <property type="entry name" value="Nitroreductase"/>
</dbReference>
<reference evidence="4 5" key="1">
    <citation type="submission" date="2023-09" db="EMBL/GenBank/DDBJ databases">
        <title>Different Types of Thermotolerant Ring-Cleaving Dioxygenases derived from Aeribacillus composti HB-1 applied for multiple aromatic hydrocarbons removal.</title>
        <authorList>
            <person name="Cao L."/>
            <person name="Li M."/>
            <person name="Ma T."/>
        </authorList>
    </citation>
    <scope>NUCLEOTIDE SEQUENCE [LARGE SCALE GENOMIC DNA]</scope>
    <source>
        <strain evidence="4 5">HB-1</strain>
    </source>
</reference>
<accession>A0ABY9WA82</accession>
<keyword evidence="5" id="KW-1185">Reference proteome</keyword>
<name>A0ABY9WA82_9BACI</name>
<organism evidence="4 5">
    <name type="scientific">Aeribacillus composti</name>
    <dbReference type="NCBI Taxonomy" id="1868734"/>
    <lineage>
        <taxon>Bacteria</taxon>
        <taxon>Bacillati</taxon>
        <taxon>Bacillota</taxon>
        <taxon>Bacilli</taxon>
        <taxon>Bacillales</taxon>
        <taxon>Bacillaceae</taxon>
        <taxon>Aeribacillus</taxon>
    </lineage>
</organism>
<keyword evidence="2" id="KW-0560">Oxidoreductase</keyword>
<proteinExistence type="inferred from homology"/>
<dbReference type="RefSeq" id="WP_066247387.1">
    <property type="nucleotide sequence ID" value="NZ_CP134501.1"/>
</dbReference>
<dbReference type="Gene3D" id="3.40.109.10">
    <property type="entry name" value="NADH Oxidase"/>
    <property type="match status" value="1"/>
</dbReference>
<evidence type="ECO:0000259" key="3">
    <source>
        <dbReference type="Pfam" id="PF00881"/>
    </source>
</evidence>
<dbReference type="PANTHER" id="PTHR43673:SF10">
    <property type="entry name" value="NADH DEHYDROGENASE_NAD(P)H NITROREDUCTASE XCC3605-RELATED"/>
    <property type="match status" value="1"/>
</dbReference>
<dbReference type="Pfam" id="PF00881">
    <property type="entry name" value="Nitroreductase"/>
    <property type="match status" value="1"/>
</dbReference>
<dbReference type="InterPro" id="IPR000415">
    <property type="entry name" value="Nitroreductase-like"/>
</dbReference>
<evidence type="ECO:0000313" key="4">
    <source>
        <dbReference type="EMBL" id="WNF32618.1"/>
    </source>
</evidence>
<sequence length="185" mass="20625">MSEDLLKLMRGIVNVRNYKNESISEDILTKLYTAFAAGPTTMSSQAGELLLISDKEKRNKLVEATLNPYLTKDSYGAQSWLLNAPFVCVVLVEKRRAVARVGEQGLSIAKQEVNASIQNFRLLAQSLGLSTACVREFDQDQLKENLDLPWYVMPVAILTAGYSDVKAEEPPRLSVSEIVSEEVWI</sequence>
<dbReference type="GeneID" id="301127391"/>
<gene>
    <name evidence="4" type="ORF">RI196_15460</name>
</gene>
<protein>
    <submittedName>
        <fullName evidence="4">Nitroreductase family protein</fullName>
    </submittedName>
</protein>
<dbReference type="Proteomes" id="UP001303701">
    <property type="component" value="Chromosome"/>
</dbReference>
<evidence type="ECO:0000256" key="2">
    <source>
        <dbReference type="ARBA" id="ARBA00023002"/>
    </source>
</evidence>
<evidence type="ECO:0000256" key="1">
    <source>
        <dbReference type="ARBA" id="ARBA00007118"/>
    </source>
</evidence>
<evidence type="ECO:0000313" key="5">
    <source>
        <dbReference type="Proteomes" id="UP001303701"/>
    </source>
</evidence>